<feature type="compositionally biased region" description="Basic and acidic residues" evidence="6">
    <location>
        <begin position="202"/>
        <end position="214"/>
    </location>
</feature>
<proteinExistence type="predicted"/>
<keyword evidence="5" id="KW-0804">Transcription</keyword>
<dbReference type="Pfam" id="PF23121">
    <property type="entry name" value="SPOC_AIPP2"/>
    <property type="match status" value="1"/>
</dbReference>
<keyword evidence="9" id="KW-1185">Reference proteome</keyword>
<evidence type="ECO:0000313" key="8">
    <source>
        <dbReference type="EMBL" id="KAF3330545.1"/>
    </source>
</evidence>
<reference evidence="8" key="1">
    <citation type="submission" date="2020-01" db="EMBL/GenBank/DDBJ databases">
        <title>Genome sequence of Kobresia littledalei, the first chromosome-level genome in the family Cyperaceae.</title>
        <authorList>
            <person name="Qu G."/>
        </authorList>
    </citation>
    <scope>NUCLEOTIDE SEQUENCE</scope>
    <source>
        <strain evidence="8">C.B.Clarke</strain>
        <tissue evidence="8">Leaf</tissue>
    </source>
</reference>
<dbReference type="GO" id="GO:0008270">
    <property type="term" value="F:zinc ion binding"/>
    <property type="evidence" value="ECO:0007669"/>
    <property type="project" value="UniProtKB-KW"/>
</dbReference>
<organism evidence="8 9">
    <name type="scientific">Carex littledalei</name>
    <dbReference type="NCBI Taxonomy" id="544730"/>
    <lineage>
        <taxon>Eukaryota</taxon>
        <taxon>Viridiplantae</taxon>
        <taxon>Streptophyta</taxon>
        <taxon>Embryophyta</taxon>
        <taxon>Tracheophyta</taxon>
        <taxon>Spermatophyta</taxon>
        <taxon>Magnoliopsida</taxon>
        <taxon>Liliopsida</taxon>
        <taxon>Poales</taxon>
        <taxon>Cyperaceae</taxon>
        <taxon>Cyperoideae</taxon>
        <taxon>Cariceae</taxon>
        <taxon>Carex</taxon>
        <taxon>Carex subgen. Euthyceras</taxon>
    </lineage>
</organism>
<dbReference type="PANTHER" id="PTHR33304">
    <property type="match status" value="1"/>
</dbReference>
<evidence type="ECO:0000256" key="6">
    <source>
        <dbReference type="SAM" id="MobiDB-lite"/>
    </source>
</evidence>
<dbReference type="GO" id="GO:0034244">
    <property type="term" value="P:negative regulation of transcription elongation by RNA polymerase II"/>
    <property type="evidence" value="ECO:0007669"/>
    <property type="project" value="InterPro"/>
</dbReference>
<evidence type="ECO:0000256" key="1">
    <source>
        <dbReference type="ARBA" id="ARBA00022723"/>
    </source>
</evidence>
<dbReference type="OrthoDB" id="787165at2759"/>
<protein>
    <recommendedName>
        <fullName evidence="7">AIPP2-like SPOC-like domain-containing protein</fullName>
    </recommendedName>
</protein>
<feature type="domain" description="AIPP2-like SPOC-like" evidence="7">
    <location>
        <begin position="269"/>
        <end position="394"/>
    </location>
</feature>
<keyword evidence="4" id="KW-0805">Transcription regulation</keyword>
<comment type="caution">
    <text evidence="8">The sequence shown here is derived from an EMBL/GenBank/DDBJ whole genome shotgun (WGS) entry which is preliminary data.</text>
</comment>
<evidence type="ECO:0000313" key="9">
    <source>
        <dbReference type="Proteomes" id="UP000623129"/>
    </source>
</evidence>
<dbReference type="EMBL" id="SWLB01000013">
    <property type="protein sequence ID" value="KAF3330545.1"/>
    <property type="molecule type" value="Genomic_DNA"/>
</dbReference>
<evidence type="ECO:0000256" key="5">
    <source>
        <dbReference type="ARBA" id="ARBA00023163"/>
    </source>
</evidence>
<keyword evidence="3" id="KW-0862">Zinc</keyword>
<evidence type="ECO:0000256" key="4">
    <source>
        <dbReference type="ARBA" id="ARBA00023015"/>
    </source>
</evidence>
<evidence type="ECO:0000256" key="2">
    <source>
        <dbReference type="ARBA" id="ARBA00022771"/>
    </source>
</evidence>
<dbReference type="InterPro" id="IPR056280">
    <property type="entry name" value="AIPP2-like_SPOC"/>
</dbReference>
<dbReference type="InterPro" id="IPR049914">
    <property type="entry name" value="PHD1-3/5-6"/>
</dbReference>
<evidence type="ECO:0000259" key="7">
    <source>
        <dbReference type="Pfam" id="PF23121"/>
    </source>
</evidence>
<dbReference type="PANTHER" id="PTHR33304:SF49">
    <property type="entry name" value="OS12G0161500 PROTEIN"/>
    <property type="match status" value="1"/>
</dbReference>
<feature type="region of interest" description="Disordered" evidence="6">
    <location>
        <begin position="136"/>
        <end position="156"/>
    </location>
</feature>
<accession>A0A833QNN1</accession>
<gene>
    <name evidence="8" type="ORF">FCM35_KLT03899</name>
</gene>
<keyword evidence="2" id="KW-0863">Zinc-finger</keyword>
<dbReference type="GO" id="GO:0140566">
    <property type="term" value="F:histone reader activity"/>
    <property type="evidence" value="ECO:0007669"/>
    <property type="project" value="InterPro"/>
</dbReference>
<keyword evidence="1" id="KW-0479">Metal-binding</keyword>
<dbReference type="Proteomes" id="UP000623129">
    <property type="component" value="Unassembled WGS sequence"/>
</dbReference>
<name>A0A833QNN1_9POAL</name>
<feature type="region of interest" description="Disordered" evidence="6">
    <location>
        <begin position="202"/>
        <end position="221"/>
    </location>
</feature>
<sequence length="511" mass="58657">MQSGTILEIKIRQLFVKNVELVVGKTYLYCFDTLPKLDENIKWACEECKNGANSHAPEDHEIKAWKTTHRRSIRSANSLIDVATYSKPNARRRKLILPDEDDDMTYDIAKVTLLEKEINILEKNVNLDRSFERNKHNDHERKLTLSGEENEGGAICSKPNGYRRKLILPDEDDDMIDDIAKDSSLEKEINTLEKSVTLGRSFEEKKHNDHERKLTLSGEDNEDNNLEAKETMVSSILQKTCDEMTTKTKSDNYLMRWGSLSVSARPISWRGWFKICGRGYGPLIAHLSPKACEKAWNATRSLPQIIPLSIVSRSQAWPRNFKSSPLTDDHIALFFFPPDSRVEEMVDQLIEEVIRCDLMLKVALDEAELLIFPSNLLPVDYNRYQDKYYLWGVFKRKNSNTNTGDITMPQTNENSFKKTAHNALIRYEGVQKEKVNKEMVLEGHEPPESLCHLTDEDGIKEMGNDWGEDEELTECLELFPTQVENIGLRLKMGDAKKGVDVDLCLGVPFRQ</sequence>
<dbReference type="AlphaFoldDB" id="A0A833QNN1"/>
<evidence type="ECO:0000256" key="3">
    <source>
        <dbReference type="ARBA" id="ARBA00022833"/>
    </source>
</evidence>